<organism evidence="5 6">
    <name type="scientific">Acorus calamus</name>
    <name type="common">Sweet flag</name>
    <dbReference type="NCBI Taxonomy" id="4465"/>
    <lineage>
        <taxon>Eukaryota</taxon>
        <taxon>Viridiplantae</taxon>
        <taxon>Streptophyta</taxon>
        <taxon>Embryophyta</taxon>
        <taxon>Tracheophyta</taxon>
        <taxon>Spermatophyta</taxon>
        <taxon>Magnoliopsida</taxon>
        <taxon>Liliopsida</taxon>
        <taxon>Acoraceae</taxon>
        <taxon>Acorus</taxon>
    </lineage>
</organism>
<dbReference type="EMBL" id="JAUJYO010000020">
    <property type="protein sequence ID" value="KAK1285562.1"/>
    <property type="molecule type" value="Genomic_DNA"/>
</dbReference>
<dbReference type="InterPro" id="IPR025287">
    <property type="entry name" value="WAK_GUB"/>
</dbReference>
<dbReference type="GO" id="GO:0016020">
    <property type="term" value="C:membrane"/>
    <property type="evidence" value="ECO:0007669"/>
    <property type="project" value="UniProtKB-SubCell"/>
</dbReference>
<dbReference type="PANTHER" id="PTHR33138">
    <property type="entry name" value="OS01G0690200 PROTEIN"/>
    <property type="match status" value="1"/>
</dbReference>
<accession>A0AAV9CBG2</accession>
<comment type="caution">
    <text evidence="5">The sequence shown here is derived from an EMBL/GenBank/DDBJ whole genome shotgun (WGS) entry which is preliminary data.</text>
</comment>
<dbReference type="Proteomes" id="UP001180020">
    <property type="component" value="Unassembled WGS sequence"/>
</dbReference>
<keyword evidence="2 3" id="KW-0732">Signal</keyword>
<proteinExistence type="predicted"/>
<name>A0AAV9CBG2_ACOCL</name>
<keyword evidence="6" id="KW-1185">Reference proteome</keyword>
<sequence length="361" mass="40773">MRNQEFLLLALLLSFGFFSIPSLARNQKQLCPPSSCGDIRDIHYPFRLKGDPIGCGDPYFELSCVGNQTVLFLLQNMEFYVKEINYTTGDLRIIDVGLANNKCSFPRNHLTTLQFQPDDRFCLSLEDIVSINFVFCSPVISDSEYLYVPCASNSNEKAYVNNGSLMRDLKSSCRFVASYPVKAYYNYYGLDFSSLAGVQRVLADGFNYKWSEKRQGCNVYGLLPECVFQCLKNATRSHFAVIFNKESVNDEFQCGSPCSFGFFKYGIIGLEHYFSVRLKDRCRAGLALRIALVTIIGVAHFLLDQFGLSPLARKAHRPRSGPGLGMFLKGQKRANNSEEGAFLRDCKNSANLRCKPVRRAF</sequence>
<reference evidence="5" key="1">
    <citation type="journal article" date="2023" name="Nat. Commun.">
        <title>Diploid and tetraploid genomes of Acorus and the evolution of monocots.</title>
        <authorList>
            <person name="Ma L."/>
            <person name="Liu K.W."/>
            <person name="Li Z."/>
            <person name="Hsiao Y.Y."/>
            <person name="Qi Y."/>
            <person name="Fu T."/>
            <person name="Tang G.D."/>
            <person name="Zhang D."/>
            <person name="Sun W.H."/>
            <person name="Liu D.K."/>
            <person name="Li Y."/>
            <person name="Chen G.Z."/>
            <person name="Liu X.D."/>
            <person name="Liao X.Y."/>
            <person name="Jiang Y.T."/>
            <person name="Yu X."/>
            <person name="Hao Y."/>
            <person name="Huang J."/>
            <person name="Zhao X.W."/>
            <person name="Ke S."/>
            <person name="Chen Y.Y."/>
            <person name="Wu W.L."/>
            <person name="Hsu J.L."/>
            <person name="Lin Y.F."/>
            <person name="Huang M.D."/>
            <person name="Li C.Y."/>
            <person name="Huang L."/>
            <person name="Wang Z.W."/>
            <person name="Zhao X."/>
            <person name="Zhong W.Y."/>
            <person name="Peng D.H."/>
            <person name="Ahmad S."/>
            <person name="Lan S."/>
            <person name="Zhang J.S."/>
            <person name="Tsai W.C."/>
            <person name="Van de Peer Y."/>
            <person name="Liu Z.J."/>
        </authorList>
    </citation>
    <scope>NUCLEOTIDE SEQUENCE</scope>
    <source>
        <strain evidence="5">CP</strain>
    </source>
</reference>
<dbReference type="AlphaFoldDB" id="A0AAV9CBG2"/>
<feature type="domain" description="Wall-associated receptor kinase galacturonan-binding" evidence="4">
    <location>
        <begin position="31"/>
        <end position="95"/>
    </location>
</feature>
<evidence type="ECO:0000256" key="2">
    <source>
        <dbReference type="ARBA" id="ARBA00022729"/>
    </source>
</evidence>
<evidence type="ECO:0000256" key="3">
    <source>
        <dbReference type="SAM" id="SignalP"/>
    </source>
</evidence>
<evidence type="ECO:0000259" key="4">
    <source>
        <dbReference type="Pfam" id="PF13947"/>
    </source>
</evidence>
<gene>
    <name evidence="5" type="ORF">QJS10_CPB20g01843</name>
</gene>
<evidence type="ECO:0000313" key="5">
    <source>
        <dbReference type="EMBL" id="KAK1285562.1"/>
    </source>
</evidence>
<reference evidence="5" key="2">
    <citation type="submission" date="2023-06" db="EMBL/GenBank/DDBJ databases">
        <authorList>
            <person name="Ma L."/>
            <person name="Liu K.-W."/>
            <person name="Li Z."/>
            <person name="Hsiao Y.-Y."/>
            <person name="Qi Y."/>
            <person name="Fu T."/>
            <person name="Tang G."/>
            <person name="Zhang D."/>
            <person name="Sun W.-H."/>
            <person name="Liu D.-K."/>
            <person name="Li Y."/>
            <person name="Chen G.-Z."/>
            <person name="Liu X.-D."/>
            <person name="Liao X.-Y."/>
            <person name="Jiang Y.-T."/>
            <person name="Yu X."/>
            <person name="Hao Y."/>
            <person name="Huang J."/>
            <person name="Zhao X.-W."/>
            <person name="Ke S."/>
            <person name="Chen Y.-Y."/>
            <person name="Wu W.-L."/>
            <person name="Hsu J.-L."/>
            <person name="Lin Y.-F."/>
            <person name="Huang M.-D."/>
            <person name="Li C.-Y."/>
            <person name="Huang L."/>
            <person name="Wang Z.-W."/>
            <person name="Zhao X."/>
            <person name="Zhong W.-Y."/>
            <person name="Peng D.-H."/>
            <person name="Ahmad S."/>
            <person name="Lan S."/>
            <person name="Zhang J.-S."/>
            <person name="Tsai W.-C."/>
            <person name="Van De Peer Y."/>
            <person name="Liu Z.-J."/>
        </authorList>
    </citation>
    <scope>NUCLEOTIDE SEQUENCE</scope>
    <source>
        <strain evidence="5">CP</strain>
        <tissue evidence="5">Leaves</tissue>
    </source>
</reference>
<feature type="signal peptide" evidence="3">
    <location>
        <begin position="1"/>
        <end position="24"/>
    </location>
</feature>
<evidence type="ECO:0000256" key="1">
    <source>
        <dbReference type="ARBA" id="ARBA00004167"/>
    </source>
</evidence>
<protein>
    <recommendedName>
        <fullName evidence="4">Wall-associated receptor kinase galacturonan-binding domain-containing protein</fullName>
    </recommendedName>
</protein>
<dbReference type="PANTHER" id="PTHR33138:SF59">
    <property type="entry name" value="LEAF RUST 10 DISEASE-RESISTANCE LOCUS RECEPTOR-LIKE PROTEIN KINASE-LIKE 1.2"/>
    <property type="match status" value="1"/>
</dbReference>
<feature type="chain" id="PRO_5043900140" description="Wall-associated receptor kinase galacturonan-binding domain-containing protein" evidence="3">
    <location>
        <begin position="25"/>
        <end position="361"/>
    </location>
</feature>
<dbReference type="Pfam" id="PF13947">
    <property type="entry name" value="GUB_WAK_bind"/>
    <property type="match status" value="1"/>
</dbReference>
<comment type="subcellular location">
    <subcellularLocation>
        <location evidence="1">Membrane</location>
        <topology evidence="1">Single-pass membrane protein</topology>
    </subcellularLocation>
</comment>
<evidence type="ECO:0000313" key="6">
    <source>
        <dbReference type="Proteomes" id="UP001180020"/>
    </source>
</evidence>
<dbReference type="GO" id="GO:0030247">
    <property type="term" value="F:polysaccharide binding"/>
    <property type="evidence" value="ECO:0007669"/>
    <property type="project" value="InterPro"/>
</dbReference>